<dbReference type="RefSeq" id="WP_125119187.1">
    <property type="nucleotide sequence ID" value="NZ_AP019309.1"/>
</dbReference>
<evidence type="ECO:0000313" key="1">
    <source>
        <dbReference type="EMBL" id="BBH26298.1"/>
    </source>
</evidence>
<sequence length="303" mass="34837">MLKEIAGAPIMDIVTAKKVDDIKNKVFKKELENRLFNDDYHRQQDLNEIGKDKIIENQEMNELKGKSENLLFNRRKFLDHLFPEDRADAKEVKVTIEQDSLENKEVSEQERSPEEIDQLQRKAIAEAFKKIFRGEKLTDAEKGNLGEMLMDQYYIARGYRPIHKDRVVDLEHKSGQGIDGAYEKEDANGKKVYVIVDAKVNSSRLNKGLADGTDQMSDEWVVKRLEKAVGKKKADEILDAYEDDPQSIRKELYHFSYGNSPDGMSKADVSTVDAEGNLNKDKTIVQRFDENGNEIRGNSYDER</sequence>
<dbReference type="EMBL" id="AP019309">
    <property type="protein sequence ID" value="BBH26298.1"/>
    <property type="molecule type" value="Genomic_DNA"/>
</dbReference>
<dbReference type="Proteomes" id="UP000268059">
    <property type="component" value="Chromosome"/>
</dbReference>
<dbReference type="InParanoid" id="A0A3G9JPW9"/>
<reference evidence="1 2" key="1">
    <citation type="submission" date="2018-11" db="EMBL/GenBank/DDBJ databases">
        <title>Novel Erysipelotrichaceae bacterium isolated from small intestine of a swine.</title>
        <authorList>
            <person name="Kim J.S."/>
            <person name="Choe H."/>
            <person name="Lee Y.R."/>
            <person name="Kim K.M."/>
            <person name="Park D.S."/>
        </authorList>
    </citation>
    <scope>NUCLEOTIDE SEQUENCE [LARGE SCALE GENOMIC DNA]</scope>
    <source>
        <strain evidence="1 2">SG0102</strain>
    </source>
</reference>
<name>A0A3G9JPW9_9FIRM</name>
<organism evidence="1 2">
    <name type="scientific">Intestinibaculum porci</name>
    <dbReference type="NCBI Taxonomy" id="2487118"/>
    <lineage>
        <taxon>Bacteria</taxon>
        <taxon>Bacillati</taxon>
        <taxon>Bacillota</taxon>
        <taxon>Erysipelotrichia</taxon>
        <taxon>Erysipelotrichales</taxon>
        <taxon>Erysipelotrichaceae</taxon>
        <taxon>Intestinibaculum</taxon>
    </lineage>
</organism>
<dbReference type="AlphaFoldDB" id="A0A3G9JPW9"/>
<proteinExistence type="predicted"/>
<dbReference type="KEGG" id="ebm:SG0102_12320"/>
<protein>
    <submittedName>
        <fullName evidence="1">Uncharacterized protein</fullName>
    </submittedName>
</protein>
<dbReference type="OrthoDB" id="2235566at2"/>
<accession>A0A3G9JPW9</accession>
<keyword evidence="2" id="KW-1185">Reference proteome</keyword>
<evidence type="ECO:0000313" key="2">
    <source>
        <dbReference type="Proteomes" id="UP000268059"/>
    </source>
</evidence>
<dbReference type="CDD" id="cd20738">
    <property type="entry name" value="PoNe_DUF4280"/>
    <property type="match status" value="1"/>
</dbReference>
<gene>
    <name evidence="1" type="ORF">SG0102_12320</name>
</gene>